<dbReference type="AlphaFoldDB" id="A0A392R5G4"/>
<reference evidence="1 2" key="1">
    <citation type="journal article" date="2018" name="Front. Plant Sci.">
        <title>Red Clover (Trifolium pratense) and Zigzag Clover (T. medium) - A Picture of Genomic Similarities and Differences.</title>
        <authorList>
            <person name="Dluhosova J."/>
            <person name="Istvanek J."/>
            <person name="Nedelnik J."/>
            <person name="Repkova J."/>
        </authorList>
    </citation>
    <scope>NUCLEOTIDE SEQUENCE [LARGE SCALE GENOMIC DNA]</scope>
    <source>
        <strain evidence="2">cv. 10/8</strain>
        <tissue evidence="1">Leaf</tissue>
    </source>
</reference>
<comment type="caution">
    <text evidence="1">The sequence shown here is derived from an EMBL/GenBank/DDBJ whole genome shotgun (WGS) entry which is preliminary data.</text>
</comment>
<organism evidence="1 2">
    <name type="scientific">Trifolium medium</name>
    <dbReference type="NCBI Taxonomy" id="97028"/>
    <lineage>
        <taxon>Eukaryota</taxon>
        <taxon>Viridiplantae</taxon>
        <taxon>Streptophyta</taxon>
        <taxon>Embryophyta</taxon>
        <taxon>Tracheophyta</taxon>
        <taxon>Spermatophyta</taxon>
        <taxon>Magnoliopsida</taxon>
        <taxon>eudicotyledons</taxon>
        <taxon>Gunneridae</taxon>
        <taxon>Pentapetalae</taxon>
        <taxon>rosids</taxon>
        <taxon>fabids</taxon>
        <taxon>Fabales</taxon>
        <taxon>Fabaceae</taxon>
        <taxon>Papilionoideae</taxon>
        <taxon>50 kb inversion clade</taxon>
        <taxon>NPAAA clade</taxon>
        <taxon>Hologalegina</taxon>
        <taxon>IRL clade</taxon>
        <taxon>Trifolieae</taxon>
        <taxon>Trifolium</taxon>
    </lineage>
</organism>
<name>A0A392R5G4_9FABA</name>
<dbReference type="EMBL" id="LXQA010184649">
    <property type="protein sequence ID" value="MCI31096.1"/>
    <property type="molecule type" value="Genomic_DNA"/>
</dbReference>
<feature type="non-terminal residue" evidence="1">
    <location>
        <position position="1"/>
    </location>
</feature>
<sequence>SAKQSSLSEQVLAERENLPPPIGLLTRVPLEC</sequence>
<evidence type="ECO:0000313" key="1">
    <source>
        <dbReference type="EMBL" id="MCI31096.1"/>
    </source>
</evidence>
<evidence type="ECO:0000313" key="2">
    <source>
        <dbReference type="Proteomes" id="UP000265520"/>
    </source>
</evidence>
<keyword evidence="2" id="KW-1185">Reference proteome</keyword>
<protein>
    <submittedName>
        <fullName evidence="1">Uncharacterized protein</fullName>
    </submittedName>
</protein>
<accession>A0A392R5G4</accession>
<proteinExistence type="predicted"/>
<dbReference type="Proteomes" id="UP000265520">
    <property type="component" value="Unassembled WGS sequence"/>
</dbReference>